<keyword evidence="2" id="KW-0812">Transmembrane</keyword>
<proteinExistence type="predicted"/>
<comment type="caution">
    <text evidence="3">The sequence shown here is derived from an EMBL/GenBank/DDBJ whole genome shotgun (WGS) entry which is preliminary data.</text>
</comment>
<evidence type="ECO:0000256" key="1">
    <source>
        <dbReference type="SAM" id="MobiDB-lite"/>
    </source>
</evidence>
<evidence type="ECO:0000313" key="4">
    <source>
        <dbReference type="Proteomes" id="UP000325313"/>
    </source>
</evidence>
<accession>A0A5B0SMR7</accession>
<dbReference type="AlphaFoldDB" id="A0A5B0SMR7"/>
<reference evidence="3 4" key="1">
    <citation type="submission" date="2019-05" db="EMBL/GenBank/DDBJ databases">
        <title>Emergence of the Ug99 lineage of the wheat stem rust pathogen through somatic hybridization.</title>
        <authorList>
            <person name="Li F."/>
            <person name="Upadhyaya N.M."/>
            <person name="Sperschneider J."/>
            <person name="Matny O."/>
            <person name="Nguyen-Phuc H."/>
            <person name="Mago R."/>
            <person name="Raley C."/>
            <person name="Miller M.E."/>
            <person name="Silverstein K.A.T."/>
            <person name="Henningsen E."/>
            <person name="Hirsch C.D."/>
            <person name="Visser B."/>
            <person name="Pretorius Z.A."/>
            <person name="Steffenson B.J."/>
            <person name="Schwessinger B."/>
            <person name="Dodds P.N."/>
            <person name="Figueroa M."/>
        </authorList>
    </citation>
    <scope>NUCLEOTIDE SEQUENCE [LARGE SCALE GENOMIC DNA]</scope>
    <source>
        <strain evidence="3 4">Ug99</strain>
    </source>
</reference>
<gene>
    <name evidence="3" type="ORF">PGTUg99_035906</name>
</gene>
<protein>
    <submittedName>
        <fullName evidence="3">Uncharacterized protein</fullName>
    </submittedName>
</protein>
<evidence type="ECO:0000313" key="3">
    <source>
        <dbReference type="EMBL" id="KAA1139097.1"/>
    </source>
</evidence>
<dbReference type="EMBL" id="VDEP01000001">
    <property type="protein sequence ID" value="KAA1139097.1"/>
    <property type="molecule type" value="Genomic_DNA"/>
</dbReference>
<name>A0A5B0SMR7_PUCGR</name>
<feature type="transmembrane region" description="Helical" evidence="2">
    <location>
        <begin position="39"/>
        <end position="59"/>
    </location>
</feature>
<feature type="region of interest" description="Disordered" evidence="1">
    <location>
        <begin position="111"/>
        <end position="138"/>
    </location>
</feature>
<feature type="compositionally biased region" description="Polar residues" evidence="1">
    <location>
        <begin position="111"/>
        <end position="122"/>
    </location>
</feature>
<keyword evidence="2" id="KW-1133">Transmembrane helix</keyword>
<evidence type="ECO:0000256" key="2">
    <source>
        <dbReference type="SAM" id="Phobius"/>
    </source>
</evidence>
<keyword evidence="2" id="KW-0472">Membrane</keyword>
<sequence>MPAWVSAIGSAAGPTGDYLDRSRIKRAQLMGTYRSAFRAVFLVSTGLAAMSLLCTFSFIKTKSVNRPLEDGNPQAEYCQSLWKENPDSALVLTGRQIPSPLSGLTGLVKTQNRANHPHSNTIMEPPRPRNVESTMQLD</sequence>
<organism evidence="3 4">
    <name type="scientific">Puccinia graminis f. sp. tritici</name>
    <dbReference type="NCBI Taxonomy" id="56615"/>
    <lineage>
        <taxon>Eukaryota</taxon>
        <taxon>Fungi</taxon>
        <taxon>Dikarya</taxon>
        <taxon>Basidiomycota</taxon>
        <taxon>Pucciniomycotina</taxon>
        <taxon>Pucciniomycetes</taxon>
        <taxon>Pucciniales</taxon>
        <taxon>Pucciniaceae</taxon>
        <taxon>Puccinia</taxon>
    </lineage>
</organism>
<dbReference type="Proteomes" id="UP000325313">
    <property type="component" value="Unassembled WGS sequence"/>
</dbReference>